<dbReference type="AlphaFoldDB" id="E3MV14"/>
<evidence type="ECO:0000313" key="1">
    <source>
        <dbReference type="EMBL" id="EFP09973.1"/>
    </source>
</evidence>
<organism evidence="2">
    <name type="scientific">Caenorhabditis remanei</name>
    <name type="common">Caenorhabditis vulgaris</name>
    <dbReference type="NCBI Taxonomy" id="31234"/>
    <lineage>
        <taxon>Eukaryota</taxon>
        <taxon>Metazoa</taxon>
        <taxon>Ecdysozoa</taxon>
        <taxon>Nematoda</taxon>
        <taxon>Chromadorea</taxon>
        <taxon>Rhabditida</taxon>
        <taxon>Rhabditina</taxon>
        <taxon>Rhabditomorpha</taxon>
        <taxon>Rhabditoidea</taxon>
        <taxon>Rhabditidae</taxon>
        <taxon>Peloderinae</taxon>
        <taxon>Caenorhabditis</taxon>
    </lineage>
</organism>
<dbReference type="Gene3D" id="3.30.40.10">
    <property type="entry name" value="Zinc/RING finger domain, C3HC4 (zinc finger)"/>
    <property type="match status" value="1"/>
</dbReference>
<reference evidence="1" key="1">
    <citation type="submission" date="2007-07" db="EMBL/GenBank/DDBJ databases">
        <title>PCAP assembly of the Caenorhabditis remanei genome.</title>
        <authorList>
            <consortium name="The Caenorhabditis remanei Sequencing Consortium"/>
            <person name="Wilson R.K."/>
        </authorList>
    </citation>
    <scope>NUCLEOTIDE SEQUENCE [LARGE SCALE GENOMIC DNA]</scope>
    <source>
        <strain evidence="1">PB4641</strain>
    </source>
</reference>
<protein>
    <submittedName>
        <fullName evidence="1">Uncharacterized protein</fullName>
    </submittedName>
</protein>
<evidence type="ECO:0000313" key="2">
    <source>
        <dbReference type="Proteomes" id="UP000008281"/>
    </source>
</evidence>
<dbReference type="Proteomes" id="UP000008281">
    <property type="component" value="Unassembled WGS sequence"/>
</dbReference>
<accession>E3MV14</accession>
<sequence>MSNEARREWCAAHSNNWRQDWLRHWHVGKDPENRSSEETVYCSECGNSWHKVCALHFEEEASMIAELSCGVCKRIPDTSKKRWIARNVAVCGTKCVHYISKRKQACSLSSTVVSVKGFRIPGRITPIKAAHVFEKARSTCAGKQKKDVYKDKWTIKTPPSRRHLEEFAKTLKAENEKSAEEIPIRREAKSASSSFLYTESPTKDMKRMEEQEVAKGYKDNRMLELKEKRCASFSWK</sequence>
<dbReference type="EMBL" id="DS268481">
    <property type="protein sequence ID" value="EFP09973.1"/>
    <property type="molecule type" value="Genomic_DNA"/>
</dbReference>
<dbReference type="HOGENOM" id="CLU_1176396_0_0_1"/>
<gene>
    <name evidence="1" type="ORF">CRE_20832</name>
</gene>
<dbReference type="InParanoid" id="E3MV14"/>
<proteinExistence type="predicted"/>
<dbReference type="InterPro" id="IPR013083">
    <property type="entry name" value="Znf_RING/FYVE/PHD"/>
</dbReference>
<name>E3MV14_CAERE</name>
<keyword evidence="2" id="KW-1185">Reference proteome</keyword>